<dbReference type="SMART" id="SM00382">
    <property type="entry name" value="AAA"/>
    <property type="match status" value="1"/>
</dbReference>
<dbReference type="Gene3D" id="3.40.50.300">
    <property type="entry name" value="P-loop containing nucleotide triphosphate hydrolases"/>
    <property type="match status" value="1"/>
</dbReference>
<evidence type="ECO:0000313" key="5">
    <source>
        <dbReference type="Proteomes" id="UP000029066"/>
    </source>
</evidence>
<dbReference type="RefSeq" id="WP_051917233.1">
    <property type="nucleotide sequence ID" value="NZ_JDUT01000002.1"/>
</dbReference>
<dbReference type="EMBL" id="JGZN01000003">
    <property type="protein sequence ID" value="KFI94013.1"/>
    <property type="molecule type" value="Genomic_DNA"/>
</dbReference>
<sequence length="306" mass="33271">MSASEYATAAADAVAAVKLTITDLHKRYGSTVALNGVNLTLRPAIYGLFGRNGAGKSTLMGIIANRLLPGGGSIELDGASVFENETAQSRIYLLNETVPFMVGVRLNTIFKREERYYGDFDWAFSARMLAKFGIMPGSLYGQLSLGQRMIVRLVAALCVPVDVLLLDEPVLGLDAANRELFYKFLLESFSEHPRIIVLSTHIISEIAHVVERVAILDQGRIIDEFGAESVGSRATVLVGESDRVNMVIASNQLQIIAREQMGHLVSVVVRGQVDTSELPSDVSANRLGLQEYVIRATSATDIQKGQ</sequence>
<dbReference type="PANTHER" id="PTHR43158">
    <property type="entry name" value="SKFA PEPTIDE EXPORT ATP-BINDING PROTEIN SKFE"/>
    <property type="match status" value="1"/>
</dbReference>
<name>A0A087DER3_9BIFI</name>
<dbReference type="InterPro" id="IPR003439">
    <property type="entry name" value="ABC_transporter-like_ATP-bd"/>
</dbReference>
<evidence type="ECO:0000313" key="4">
    <source>
        <dbReference type="EMBL" id="KFI94013.1"/>
    </source>
</evidence>
<dbReference type="OrthoDB" id="9804819at2"/>
<protein>
    <submittedName>
        <fullName evidence="4">ABC transporter</fullName>
        <ecNumber evidence="4">3.6.3.17</ecNumber>
    </submittedName>
</protein>
<dbReference type="AlphaFoldDB" id="A0A087DER3"/>
<dbReference type="GO" id="GO:0016887">
    <property type="term" value="F:ATP hydrolysis activity"/>
    <property type="evidence" value="ECO:0007669"/>
    <property type="project" value="InterPro"/>
</dbReference>
<evidence type="ECO:0000259" key="3">
    <source>
        <dbReference type="PROSITE" id="PS50893"/>
    </source>
</evidence>
<keyword evidence="4" id="KW-0378">Hydrolase</keyword>
<dbReference type="SUPFAM" id="SSF52540">
    <property type="entry name" value="P-loop containing nucleoside triphosphate hydrolases"/>
    <property type="match status" value="1"/>
</dbReference>
<keyword evidence="2" id="KW-0067">ATP-binding</keyword>
<proteinExistence type="predicted"/>
<reference evidence="4 5" key="1">
    <citation type="submission" date="2014-03" db="EMBL/GenBank/DDBJ databases">
        <title>Genomics of Bifidobacteria.</title>
        <authorList>
            <person name="Ventura M."/>
            <person name="Milani C."/>
            <person name="Lugli G.A."/>
        </authorList>
    </citation>
    <scope>NUCLEOTIDE SEQUENCE [LARGE SCALE GENOMIC DNA]</scope>
    <source>
        <strain evidence="4 5">DSM 23967</strain>
    </source>
</reference>
<dbReference type="EC" id="3.6.3.17" evidence="4"/>
<dbReference type="PROSITE" id="PS50893">
    <property type="entry name" value="ABC_TRANSPORTER_2"/>
    <property type="match status" value="1"/>
</dbReference>
<evidence type="ECO:0000256" key="2">
    <source>
        <dbReference type="ARBA" id="ARBA00022840"/>
    </source>
</evidence>
<organism evidence="4 5">
    <name type="scientific">Bifidobacterium saguini DSM 23967</name>
    <dbReference type="NCBI Taxonomy" id="1437607"/>
    <lineage>
        <taxon>Bacteria</taxon>
        <taxon>Bacillati</taxon>
        <taxon>Actinomycetota</taxon>
        <taxon>Actinomycetes</taxon>
        <taxon>Bifidobacteriales</taxon>
        <taxon>Bifidobacteriaceae</taxon>
        <taxon>Bifidobacterium</taxon>
    </lineage>
</organism>
<dbReference type="STRING" id="1437607.BISA_0048"/>
<gene>
    <name evidence="4" type="ORF">BISA_0048</name>
</gene>
<dbReference type="GO" id="GO:0005524">
    <property type="term" value="F:ATP binding"/>
    <property type="evidence" value="ECO:0007669"/>
    <property type="project" value="UniProtKB-KW"/>
</dbReference>
<dbReference type="Pfam" id="PF00005">
    <property type="entry name" value="ABC_tran"/>
    <property type="match status" value="1"/>
</dbReference>
<feature type="domain" description="ABC transporter" evidence="3">
    <location>
        <begin position="19"/>
        <end position="243"/>
    </location>
</feature>
<comment type="caution">
    <text evidence="4">The sequence shown here is derived from an EMBL/GenBank/DDBJ whole genome shotgun (WGS) entry which is preliminary data.</text>
</comment>
<dbReference type="InterPro" id="IPR027417">
    <property type="entry name" value="P-loop_NTPase"/>
</dbReference>
<accession>A0A087DER3</accession>
<keyword evidence="1" id="KW-0547">Nucleotide-binding</keyword>
<dbReference type="Proteomes" id="UP000029066">
    <property type="component" value="Unassembled WGS sequence"/>
</dbReference>
<dbReference type="CDD" id="cd03230">
    <property type="entry name" value="ABC_DR_subfamily_A"/>
    <property type="match status" value="1"/>
</dbReference>
<evidence type="ECO:0000256" key="1">
    <source>
        <dbReference type="ARBA" id="ARBA00022741"/>
    </source>
</evidence>
<dbReference type="PANTHER" id="PTHR43158:SF5">
    <property type="entry name" value="ABC TRANSPORTER, ATP-BINDING PROTEIN"/>
    <property type="match status" value="1"/>
</dbReference>
<dbReference type="InterPro" id="IPR003593">
    <property type="entry name" value="AAA+_ATPase"/>
</dbReference>